<dbReference type="EMBL" id="JBHTKJ010000048">
    <property type="protein sequence ID" value="MFD1039840.1"/>
    <property type="molecule type" value="Genomic_DNA"/>
</dbReference>
<sequence length="84" mass="9870">MAISNEELYKMLKSLPEDAKKSAFDYIKFLHLSHSRPDWDDIMNFEPDEFPLSEEEENQLKNNSEFVSWEDASVELNLSIDIKS</sequence>
<reference evidence="2" key="1">
    <citation type="journal article" date="2019" name="Int. J. Syst. Evol. Microbiol.">
        <title>The Global Catalogue of Microorganisms (GCM) 10K type strain sequencing project: providing services to taxonomists for standard genome sequencing and annotation.</title>
        <authorList>
            <consortium name="The Broad Institute Genomics Platform"/>
            <consortium name="The Broad Institute Genome Sequencing Center for Infectious Disease"/>
            <person name="Wu L."/>
            <person name="Ma J."/>
        </authorList>
    </citation>
    <scope>NUCLEOTIDE SEQUENCE [LARGE SCALE GENOMIC DNA]</scope>
    <source>
        <strain evidence="2">CCUG 56754</strain>
    </source>
</reference>
<gene>
    <name evidence="1" type="ORF">ACFQ3N_15765</name>
</gene>
<evidence type="ECO:0008006" key="3">
    <source>
        <dbReference type="Google" id="ProtNLM"/>
    </source>
</evidence>
<organism evidence="1 2">
    <name type="scientific">Virgibacillus byunsanensis</name>
    <dbReference type="NCBI Taxonomy" id="570945"/>
    <lineage>
        <taxon>Bacteria</taxon>
        <taxon>Bacillati</taxon>
        <taxon>Bacillota</taxon>
        <taxon>Bacilli</taxon>
        <taxon>Bacillales</taxon>
        <taxon>Bacillaceae</taxon>
        <taxon>Virgibacillus</taxon>
    </lineage>
</organism>
<evidence type="ECO:0000313" key="2">
    <source>
        <dbReference type="Proteomes" id="UP001597040"/>
    </source>
</evidence>
<keyword evidence="2" id="KW-1185">Reference proteome</keyword>
<dbReference type="Proteomes" id="UP001597040">
    <property type="component" value="Unassembled WGS sequence"/>
</dbReference>
<dbReference type="RefSeq" id="WP_390363497.1">
    <property type="nucleotide sequence ID" value="NZ_JBHTKJ010000048.1"/>
</dbReference>
<name>A0ABW3LN69_9BACI</name>
<accession>A0ABW3LN69</accession>
<evidence type="ECO:0000313" key="1">
    <source>
        <dbReference type="EMBL" id="MFD1039840.1"/>
    </source>
</evidence>
<protein>
    <recommendedName>
        <fullName evidence="3">DUF2281 domain-containing protein</fullName>
    </recommendedName>
</protein>
<comment type="caution">
    <text evidence="1">The sequence shown here is derived from an EMBL/GenBank/DDBJ whole genome shotgun (WGS) entry which is preliminary data.</text>
</comment>
<proteinExistence type="predicted"/>